<sequence>MNPQLSFLTVLESVDFDGTEDAVALALKERVLPIIQANATTISSGEGLLNVNITGTLPETSSSNGSHSKDGTKEGTASGTTDAEISLVPKYMIAKDDQEAILTKTDPARVSALWILALTAKYGNQTADISEFVSNANRLLDNVSGAQAKLVPEHYRALLYMIASAADALDNPNLLLRPLLNAALSFSPEHDTLSPAHALFLIQALKAKQYKLALQLLKYDVDKFDSAYATAYQDHLRFHYYGAMVLIGMKQYEKAIEYLSIVLCAPGFPCSMVQIEALKKAILLQLILYGKHSLKLPRMANDFSSHSYRVFARPYDHFAIAFENGDPTVLKLVWNQINTIFSADGNYGLGLLALTAFRKQRIQSLRKTFITVPMEYIESKDVDILENGPTTKAFVLAMIQDGDLKAKISQKSSTSPIIVVFQDGSITSSHLDALEAKLDAVRQLNEKIAIADREVGQSREYLSRKLQSASAPAGFHGRGGGLEDLEGYDDSMGMMEL</sequence>
<organism evidence="1 2">
    <name type="scientific">Lipomyces kononenkoae</name>
    <name type="common">Yeast</name>
    <dbReference type="NCBI Taxonomy" id="34357"/>
    <lineage>
        <taxon>Eukaryota</taxon>
        <taxon>Fungi</taxon>
        <taxon>Dikarya</taxon>
        <taxon>Ascomycota</taxon>
        <taxon>Saccharomycotina</taxon>
        <taxon>Lipomycetes</taxon>
        <taxon>Lipomycetales</taxon>
        <taxon>Lipomycetaceae</taxon>
        <taxon>Lipomyces</taxon>
    </lineage>
</organism>
<evidence type="ECO:0000313" key="2">
    <source>
        <dbReference type="Proteomes" id="UP001433508"/>
    </source>
</evidence>
<gene>
    <name evidence="1" type="ORF">V1525DRAFT_353046</name>
</gene>
<accession>A0ACC3TAG7</accession>
<dbReference type="Proteomes" id="UP001433508">
    <property type="component" value="Unassembled WGS sequence"/>
</dbReference>
<comment type="caution">
    <text evidence="1">The sequence shown here is derived from an EMBL/GenBank/DDBJ whole genome shotgun (WGS) entry which is preliminary data.</text>
</comment>
<proteinExistence type="predicted"/>
<evidence type="ECO:0000313" key="1">
    <source>
        <dbReference type="EMBL" id="KAK9240606.1"/>
    </source>
</evidence>
<dbReference type="EMBL" id="MU971338">
    <property type="protein sequence ID" value="KAK9240606.1"/>
    <property type="molecule type" value="Genomic_DNA"/>
</dbReference>
<name>A0ACC3TAG7_LIPKO</name>
<keyword evidence="2" id="KW-1185">Reference proteome</keyword>
<protein>
    <submittedName>
        <fullName evidence="1">Uncharacterized protein</fullName>
    </submittedName>
</protein>
<reference evidence="2" key="1">
    <citation type="journal article" date="2024" name="Front. Bioeng. Biotechnol.">
        <title>Genome-scale model development and genomic sequencing of the oleaginous clade Lipomyces.</title>
        <authorList>
            <person name="Czajka J.J."/>
            <person name="Han Y."/>
            <person name="Kim J."/>
            <person name="Mondo S.J."/>
            <person name="Hofstad B.A."/>
            <person name="Robles A."/>
            <person name="Haridas S."/>
            <person name="Riley R."/>
            <person name="LaButti K."/>
            <person name="Pangilinan J."/>
            <person name="Andreopoulos W."/>
            <person name="Lipzen A."/>
            <person name="Yan J."/>
            <person name="Wang M."/>
            <person name="Ng V."/>
            <person name="Grigoriev I.V."/>
            <person name="Spatafora J.W."/>
            <person name="Magnuson J.K."/>
            <person name="Baker S.E."/>
            <person name="Pomraning K.R."/>
        </authorList>
    </citation>
    <scope>NUCLEOTIDE SEQUENCE [LARGE SCALE GENOMIC DNA]</scope>
    <source>
        <strain evidence="2">CBS 7786</strain>
    </source>
</reference>